<name>A0A0G4H616_9ALVE</name>
<feature type="compositionally biased region" description="Basic and acidic residues" evidence="1">
    <location>
        <begin position="464"/>
        <end position="475"/>
    </location>
</feature>
<evidence type="ECO:0000256" key="1">
    <source>
        <dbReference type="SAM" id="MobiDB-lite"/>
    </source>
</evidence>
<gene>
    <name evidence="2" type="ORF">Cvel_5730</name>
</gene>
<feature type="compositionally biased region" description="Basic and acidic residues" evidence="1">
    <location>
        <begin position="385"/>
        <end position="398"/>
    </location>
</feature>
<dbReference type="VEuPathDB" id="CryptoDB:Cvel_5730"/>
<dbReference type="EMBL" id="CDMZ01001898">
    <property type="protein sequence ID" value="CEM39032.1"/>
    <property type="molecule type" value="Genomic_DNA"/>
</dbReference>
<proteinExistence type="predicted"/>
<reference evidence="2" key="1">
    <citation type="submission" date="2014-11" db="EMBL/GenBank/DDBJ databases">
        <authorList>
            <person name="Otto D Thomas"/>
            <person name="Naeem Raeece"/>
        </authorList>
    </citation>
    <scope>NUCLEOTIDE SEQUENCE</scope>
</reference>
<sequence length="571" mass="62985">MKVEEGILNALRNNFDILEPIDAVQYGPSEATSLLLLKGWQRDIEGSHAIDPPGLIVWGAERFFLDEFASLYDSELGEYLCTEQSLPILPTADHSPVDPGEVPHQRIGNLPVHARPCLVPESDSIQNLWKFRISMAEKGFREGLGLDTKDMEVLITMIEMGVHLSEHSDNVAVLFETKMQKFEDHVKNLEEEAQSALFFQAFLNMKVAKFEDDEETVATESEQQDRRLRRLMRRSIRRLWALTRPADYVADTARVTGKRSPPLSSSSSSKSAIAEVFKLKIVWKAKESGELQGVSHRDLLKALKVWLLETLSLSTISTRGRKAGSATFVTEPLQDFESFPSSPSGKLNFGDRGSLQFTVQQKERKLITSEGGPSKQQASSTLEGLLDRSQRSTEGLVDRAGRIGSLSLTALKGRPGISGRKSQNLWRRWEDPVSPTRRPSTSDAGIECLQEERSPVGRPMICGEKIRDLRWEDPRSPVGRPKISGGKTQDLRREQLQSLEEKTQDLRWEDVGSPVGKDPGSLVGEDPGSPVGEDSGSLVGEDSGSLVGENLGSPVGEDSGSLVGEDSGSLV</sequence>
<accession>A0A0G4H616</accession>
<feature type="region of interest" description="Disordered" evidence="1">
    <location>
        <begin position="365"/>
        <end position="398"/>
    </location>
</feature>
<evidence type="ECO:0000313" key="2">
    <source>
        <dbReference type="EMBL" id="CEM39032.1"/>
    </source>
</evidence>
<feature type="region of interest" description="Disordered" evidence="1">
    <location>
        <begin position="428"/>
        <end position="452"/>
    </location>
</feature>
<feature type="region of interest" description="Disordered" evidence="1">
    <location>
        <begin position="464"/>
        <end position="571"/>
    </location>
</feature>
<organism evidence="2">
    <name type="scientific">Chromera velia CCMP2878</name>
    <dbReference type="NCBI Taxonomy" id="1169474"/>
    <lineage>
        <taxon>Eukaryota</taxon>
        <taxon>Sar</taxon>
        <taxon>Alveolata</taxon>
        <taxon>Colpodellida</taxon>
        <taxon>Chromeraceae</taxon>
        <taxon>Chromera</taxon>
    </lineage>
</organism>
<feature type="compositionally biased region" description="Basic and acidic residues" evidence="1">
    <location>
        <begin position="489"/>
        <end position="510"/>
    </location>
</feature>
<protein>
    <submittedName>
        <fullName evidence="2">Uncharacterized protein</fullName>
    </submittedName>
</protein>
<dbReference type="AlphaFoldDB" id="A0A0G4H616"/>